<dbReference type="InterPro" id="IPR021607">
    <property type="entry name" value="DUF3224"/>
</dbReference>
<dbReference type="RefSeq" id="WP_053232520.1">
    <property type="nucleotide sequence ID" value="NZ_CP011125.1"/>
</dbReference>
<dbReference type="STRING" id="927083.DB32_002411"/>
<dbReference type="EMBL" id="CP011125">
    <property type="protein sequence ID" value="AKF05262.1"/>
    <property type="molecule type" value="Genomic_DNA"/>
</dbReference>
<gene>
    <name evidence="1" type="ORF">DB32_002411</name>
</gene>
<evidence type="ECO:0000313" key="1">
    <source>
        <dbReference type="EMBL" id="AKF05262.1"/>
    </source>
</evidence>
<organism evidence="1 2">
    <name type="scientific">Sandaracinus amylolyticus</name>
    <dbReference type="NCBI Taxonomy" id="927083"/>
    <lineage>
        <taxon>Bacteria</taxon>
        <taxon>Pseudomonadati</taxon>
        <taxon>Myxococcota</taxon>
        <taxon>Polyangia</taxon>
        <taxon>Polyangiales</taxon>
        <taxon>Sandaracinaceae</taxon>
        <taxon>Sandaracinus</taxon>
    </lineage>
</organism>
<keyword evidence="2" id="KW-1185">Reference proteome</keyword>
<dbReference type="InterPro" id="IPR023159">
    <property type="entry name" value="SO1590-like_sf"/>
</dbReference>
<dbReference type="KEGG" id="samy:DB32_002411"/>
<dbReference type="AlphaFoldDB" id="A0A0F6W1Q6"/>
<evidence type="ECO:0000313" key="2">
    <source>
        <dbReference type="Proteomes" id="UP000034883"/>
    </source>
</evidence>
<dbReference type="Proteomes" id="UP000034883">
    <property type="component" value="Chromosome"/>
</dbReference>
<evidence type="ECO:0008006" key="3">
    <source>
        <dbReference type="Google" id="ProtNLM"/>
    </source>
</evidence>
<dbReference type="Gene3D" id="2.40.350.10">
    <property type="entry name" value="SO1590-like"/>
    <property type="match status" value="1"/>
</dbReference>
<proteinExistence type="predicted"/>
<name>A0A0F6W1Q6_9BACT</name>
<dbReference type="SUPFAM" id="SSF159238">
    <property type="entry name" value="SO1590-like"/>
    <property type="match status" value="1"/>
</dbReference>
<protein>
    <recommendedName>
        <fullName evidence="3">DUF3224 domain-containing protein</fullName>
    </recommendedName>
</protein>
<reference evidence="1 2" key="1">
    <citation type="submission" date="2015-03" db="EMBL/GenBank/DDBJ databases">
        <title>Genome assembly of Sandaracinus amylolyticus DSM 53668.</title>
        <authorList>
            <person name="Sharma G."/>
            <person name="Subramanian S."/>
        </authorList>
    </citation>
    <scope>NUCLEOTIDE SEQUENCE [LARGE SCALE GENOMIC DNA]</scope>
    <source>
        <strain evidence="1 2">DSM 53668</strain>
    </source>
</reference>
<accession>A0A0F6W1Q6</accession>
<dbReference type="OrthoDB" id="69764at2"/>
<sequence>MTELPKKTTVATFAITQWDETVTHEPKAGEGGAKMARVVVRKTFSGPLEATSVADVLTARGEGGAGYLASELVDGTLDGRRGTFVLQHGGIDDGGTQRAFGCVVAGSGTGQLRGLRGDVVYAHDESGARITLTYSLES</sequence>
<dbReference type="Pfam" id="PF11528">
    <property type="entry name" value="DUF3224"/>
    <property type="match status" value="1"/>
</dbReference>